<evidence type="ECO:0000256" key="2">
    <source>
        <dbReference type="SAM" id="MobiDB-lite"/>
    </source>
</evidence>
<dbReference type="OrthoDB" id="10666234at2759"/>
<dbReference type="Proteomes" id="UP000789595">
    <property type="component" value="Unassembled WGS sequence"/>
</dbReference>
<proteinExistence type="predicted"/>
<feature type="compositionally biased region" description="Polar residues" evidence="2">
    <location>
        <begin position="694"/>
        <end position="705"/>
    </location>
</feature>
<sequence length="961" mass="105551">MPKASETGELHRHASQRSYAFHNNLHANAQSKSGPVLAILGAEPRTARAPKQHKGEGVVAQLDPKRPPQHYFAVVTQRYLTLTPLAPSKTIGSTGYARTRDTVVVKAKKAPEKKRVPLEPSASWRPGRRGTIATPGTAAVIDERLENALEKNDDEEKEEEAEELEGWDSNMVNRIDLDEVRSIEAVPFSLRMATIAEAAAEDEKKTKKTDKNSLDSFEFADAELEAHAVHVLIDVEGRRPFVVLTYQEQSDFSNELIGAHRTALRRNALGLRPSKVADPRAFAAAYNLRTTRRDATEADLDHAFSVIDELENAICDDSDDDHVYDDEAEREHDLLQKRKQDQRYKEYGERMAKNPSMPLPLIVARPPNGRLEKVRRLEDDGCYRDARLLRDVEDDLATDVALKRAFFTSGRLAARILAWVERLSSDIAACADLEGAYCAAYDLDDDDDQAKRVIRKAQTGLVVRAVQGLKILRAALHDARGVKERFGIMRFRFWSPSRIVQALARDHFNHTDRVQEKEDLRRAREARATRRKQIAAAGSEKAAKDHRKTAREALQRARETFIQKHLTHHTSTPSTPGAPATPHAAVAAFSAALSKPAPSRKVVSYRSITEEMTPGETFADAAYRLSRGCETTQKRQAILTAVKAASSTKKLSGGIASAATRLLASPVKSIDDDDSSVSTTSTASSALFRAAQSMQQDSPSVASSKSRAESFGDLVPQSSDSSVSVLQRPAAVFVHDDGAATAFGDVPTLRGDAFLATDDALHFTRLLDAQVDVLVALDDVCDARKREGDAQVWIAGLNDDADSMPRPMEGRWVAMALAPGNDTVHGSRLLLSALFERCVALGLRLAKAPDLTITRKNFFPDQSQAIALYGAGDQSALALLNHSTLLLALLRAGHMARACAHEFCRDEVDDFLAKDEFYEPLDANRITRLAAANLREAVRLARAAGDSAQAARDRQLSGGRV</sequence>
<feature type="region of interest" description="Disordered" evidence="2">
    <location>
        <begin position="107"/>
        <end position="133"/>
    </location>
</feature>
<accession>A0A8J2WVV2</accession>
<evidence type="ECO:0000256" key="1">
    <source>
        <dbReference type="SAM" id="Coils"/>
    </source>
</evidence>
<evidence type="ECO:0000313" key="3">
    <source>
        <dbReference type="EMBL" id="CAH0369399.1"/>
    </source>
</evidence>
<feature type="compositionally biased region" description="Basic and acidic residues" evidence="2">
    <location>
        <begin position="107"/>
        <end position="117"/>
    </location>
</feature>
<dbReference type="AlphaFoldDB" id="A0A8J2WVV2"/>
<evidence type="ECO:0000313" key="4">
    <source>
        <dbReference type="Proteomes" id="UP000789595"/>
    </source>
</evidence>
<protein>
    <submittedName>
        <fullName evidence="3">Uncharacterized protein</fullName>
    </submittedName>
</protein>
<gene>
    <name evidence="3" type="ORF">PECAL_2P25210</name>
</gene>
<keyword evidence="1" id="KW-0175">Coiled coil</keyword>
<dbReference type="EMBL" id="CAKKNE010000002">
    <property type="protein sequence ID" value="CAH0369399.1"/>
    <property type="molecule type" value="Genomic_DNA"/>
</dbReference>
<comment type="caution">
    <text evidence="3">The sequence shown here is derived from an EMBL/GenBank/DDBJ whole genome shotgun (WGS) entry which is preliminary data.</text>
</comment>
<feature type="region of interest" description="Disordered" evidence="2">
    <location>
        <begin position="694"/>
        <end position="719"/>
    </location>
</feature>
<organism evidence="3 4">
    <name type="scientific">Pelagomonas calceolata</name>
    <dbReference type="NCBI Taxonomy" id="35677"/>
    <lineage>
        <taxon>Eukaryota</taxon>
        <taxon>Sar</taxon>
        <taxon>Stramenopiles</taxon>
        <taxon>Ochrophyta</taxon>
        <taxon>Pelagophyceae</taxon>
        <taxon>Pelagomonadales</taxon>
        <taxon>Pelagomonadaceae</taxon>
        <taxon>Pelagomonas</taxon>
    </lineage>
</organism>
<feature type="coiled-coil region" evidence="1">
    <location>
        <begin position="138"/>
        <end position="165"/>
    </location>
</feature>
<name>A0A8J2WVV2_9STRA</name>
<reference evidence="3" key="1">
    <citation type="submission" date="2021-11" db="EMBL/GenBank/DDBJ databases">
        <authorList>
            <consortium name="Genoscope - CEA"/>
            <person name="William W."/>
        </authorList>
    </citation>
    <scope>NUCLEOTIDE SEQUENCE</scope>
</reference>
<keyword evidence="4" id="KW-1185">Reference proteome</keyword>